<dbReference type="Gene3D" id="3.30.420.10">
    <property type="entry name" value="Ribonuclease H-like superfamily/Ribonuclease H"/>
    <property type="match status" value="1"/>
</dbReference>
<dbReference type="InterPro" id="IPR036397">
    <property type="entry name" value="RNaseH_sf"/>
</dbReference>
<organism evidence="2 3">
    <name type="scientific">Symbiodinium microadriaticum</name>
    <name type="common">Dinoflagellate</name>
    <name type="synonym">Zooxanthella microadriatica</name>
    <dbReference type="NCBI Taxonomy" id="2951"/>
    <lineage>
        <taxon>Eukaryota</taxon>
        <taxon>Sar</taxon>
        <taxon>Alveolata</taxon>
        <taxon>Dinophyceae</taxon>
        <taxon>Suessiales</taxon>
        <taxon>Symbiodiniaceae</taxon>
        <taxon>Symbiodinium</taxon>
    </lineage>
</organism>
<evidence type="ECO:0000313" key="3">
    <source>
        <dbReference type="Proteomes" id="UP000186817"/>
    </source>
</evidence>
<gene>
    <name evidence="2" type="ORF">AK812_SmicGene41561</name>
</gene>
<feature type="compositionally biased region" description="Basic and acidic residues" evidence="1">
    <location>
        <begin position="592"/>
        <end position="610"/>
    </location>
</feature>
<dbReference type="OrthoDB" id="415236at2759"/>
<evidence type="ECO:0000256" key="1">
    <source>
        <dbReference type="SAM" id="MobiDB-lite"/>
    </source>
</evidence>
<feature type="region of interest" description="Disordered" evidence="1">
    <location>
        <begin position="553"/>
        <end position="635"/>
    </location>
</feature>
<feature type="compositionally biased region" description="Basic and acidic residues" evidence="1">
    <location>
        <begin position="234"/>
        <end position="249"/>
    </location>
</feature>
<dbReference type="GO" id="GO:0003676">
    <property type="term" value="F:nucleic acid binding"/>
    <property type="evidence" value="ECO:0007669"/>
    <property type="project" value="InterPro"/>
</dbReference>
<evidence type="ECO:0000313" key="2">
    <source>
        <dbReference type="EMBL" id="OLP78279.1"/>
    </source>
</evidence>
<keyword evidence="3" id="KW-1185">Reference proteome</keyword>
<accession>A0A1Q9C5S7</accession>
<dbReference type="Proteomes" id="UP000186817">
    <property type="component" value="Unassembled WGS sequence"/>
</dbReference>
<name>A0A1Q9C5S7_SYMMI</name>
<dbReference type="EMBL" id="LSRX01001633">
    <property type="protein sequence ID" value="OLP78279.1"/>
    <property type="molecule type" value="Genomic_DNA"/>
</dbReference>
<reference evidence="2 3" key="1">
    <citation type="submission" date="2016-02" db="EMBL/GenBank/DDBJ databases">
        <title>Genome analysis of coral dinoflagellate symbionts highlights evolutionary adaptations to a symbiotic lifestyle.</title>
        <authorList>
            <person name="Aranda M."/>
            <person name="Li Y."/>
            <person name="Liew Y.J."/>
            <person name="Baumgarten S."/>
            <person name="Simakov O."/>
            <person name="Wilson M."/>
            <person name="Piel J."/>
            <person name="Ashoor H."/>
            <person name="Bougouffa S."/>
            <person name="Bajic V.B."/>
            <person name="Ryu T."/>
            <person name="Ravasi T."/>
            <person name="Bayer T."/>
            <person name="Micklem G."/>
            <person name="Kim H."/>
            <person name="Bhak J."/>
            <person name="Lajeunesse T.C."/>
            <person name="Voolstra C.R."/>
        </authorList>
    </citation>
    <scope>NUCLEOTIDE SEQUENCE [LARGE SCALE GENOMIC DNA]</scope>
    <source>
        <strain evidence="2 3">CCMP2467</strain>
    </source>
</reference>
<feature type="region of interest" description="Disordered" evidence="1">
    <location>
        <begin position="189"/>
        <end position="208"/>
    </location>
</feature>
<feature type="region of interest" description="Disordered" evidence="1">
    <location>
        <begin position="232"/>
        <end position="254"/>
    </location>
</feature>
<dbReference type="AlphaFoldDB" id="A0A1Q9C5S7"/>
<protein>
    <submittedName>
        <fullName evidence="2">Uncharacterized protein</fullName>
    </submittedName>
</protein>
<comment type="caution">
    <text evidence="2">The sequence shown here is derived from an EMBL/GenBank/DDBJ whole genome shotgun (WGS) entry which is preliminary data.</text>
</comment>
<proteinExistence type="predicted"/>
<feature type="compositionally biased region" description="Basic and acidic residues" evidence="1">
    <location>
        <begin position="563"/>
        <end position="573"/>
    </location>
</feature>
<sequence length="1067" mass="121320">MTDLTREELRLALRQVGEDPPMRWTKPELRLRLEQVTGEDMSKKVKKETVEQSPYEELVKRMNAASRRKQDLIEFCHKELRMTNLDRMTIAMIQHAAMYKIYEMAPMHPSDLVGFGKHGRMTYRALRQQEPGYAKWVKETARNDEGKNLSDPRLIRVARWLENEGDEEMIPATKKIDYKNLAITKAKSKARGSQDGYAPTEATSSNPEDTALDLMKNMCQAIEDLKNEVAVLKQEPRRKTSSKEEEPTDAKGSMAVAKGCRVGLRDGPQEPLLQKGWRLLTTQALPSGERVWGDCHEIRHRILAFNPKAVQDFCDRNNIYHDNIPADGHWQIGVCEQAVQGVKSVMTKLVADNDEVTPEEALSQAVHVFNARDHVRGFSPIQHAFGRSPDTTGRLLENHDKVPEELVVESATEEFERSARLRAEAEKAHAQWHMEQRISRALNSRSKPVYDFRPGELVYFWRTQESGQGRRQPGSKHGKFLGPARVLATETRRESDGTLRPGSAVWCVRGRSLLKCCPEQLRHASEREELLEGLARDHGEEETPWTFTKVAEEIGGNQYQDISNEKPDDREWSRSQNIQEEAPPVRYRFRGKRAEPEPADEIMREPEERSQPSQPSRPRVHQAANFTDRSEKWTDKVPKEAWTGEPVAFWRDATAAVEVEIAMPETRRTWEKATNNLQAFFAGALKRRAVEAQRFTGNRHALDPYLEIEGGGQCRKEMCLERSSKDDNILDTPEISLSSARRKDLKAPTTDWEKSKLRGVLGAISWHAQQVSPHLSAEVSLLLSEVNCSTVETVIKTNQFLCHAKAKKDHQLKIHRFPEGTELGAYTWVDAGSQNRPDGGSTQGVLIGLAPTSLLQGEVCPVSIMAWHSNKIERVCRSPGAAETQAAISGEDLMYYLRYQWGELLYGVADAKDPDSTVRKVPGCVISDSRNVFDKLQTEVVTIKGAERKANIELLSLKEAQLRTQVEVRWVHSEAQLANSLTKANGGKEIELFYRMNGRWRIVEDEQMRSARRRKTEGLEPLQQEKPEVTYHLLLIFLHVSLLTFIDMEEVAVRKHLCHAVSCQSVQ</sequence>